<keyword evidence="2" id="KW-1185">Reference proteome</keyword>
<sequence>MDWFTKETIINDILEAMWLVKETMFNNVEALEIAIDTGWNKLCIKIDSNVACQAFEQGNIP</sequence>
<accession>A0A7J6X3D1</accession>
<proteinExistence type="predicted"/>
<reference evidence="1 2" key="1">
    <citation type="submission" date="2020-06" db="EMBL/GenBank/DDBJ databases">
        <title>Transcriptomic and genomic resources for Thalictrum thalictroides and T. hernandezii: Facilitating candidate gene discovery in an emerging model plant lineage.</title>
        <authorList>
            <person name="Arias T."/>
            <person name="Riano-Pachon D.M."/>
            <person name="Di Stilio V.S."/>
        </authorList>
    </citation>
    <scope>NUCLEOTIDE SEQUENCE [LARGE SCALE GENOMIC DNA]</scope>
    <source>
        <strain evidence="2">cv. WT478/WT964</strain>
        <tissue evidence="1">Leaves</tissue>
    </source>
</reference>
<dbReference type="AlphaFoldDB" id="A0A7J6X3D1"/>
<dbReference type="Proteomes" id="UP000554482">
    <property type="component" value="Unassembled WGS sequence"/>
</dbReference>
<organism evidence="1 2">
    <name type="scientific">Thalictrum thalictroides</name>
    <name type="common">Rue-anemone</name>
    <name type="synonym">Anemone thalictroides</name>
    <dbReference type="NCBI Taxonomy" id="46969"/>
    <lineage>
        <taxon>Eukaryota</taxon>
        <taxon>Viridiplantae</taxon>
        <taxon>Streptophyta</taxon>
        <taxon>Embryophyta</taxon>
        <taxon>Tracheophyta</taxon>
        <taxon>Spermatophyta</taxon>
        <taxon>Magnoliopsida</taxon>
        <taxon>Ranunculales</taxon>
        <taxon>Ranunculaceae</taxon>
        <taxon>Thalictroideae</taxon>
        <taxon>Thalictrum</taxon>
    </lineage>
</organism>
<comment type="caution">
    <text evidence="1">The sequence shown here is derived from an EMBL/GenBank/DDBJ whole genome shotgun (WGS) entry which is preliminary data.</text>
</comment>
<gene>
    <name evidence="1" type="ORF">FRX31_006540</name>
</gene>
<evidence type="ECO:0000313" key="1">
    <source>
        <dbReference type="EMBL" id="KAF5203873.1"/>
    </source>
</evidence>
<dbReference type="EMBL" id="JABWDY010006139">
    <property type="protein sequence ID" value="KAF5203873.1"/>
    <property type="molecule type" value="Genomic_DNA"/>
</dbReference>
<protein>
    <submittedName>
        <fullName evidence="1">Uncharacterized protein</fullName>
    </submittedName>
</protein>
<evidence type="ECO:0000313" key="2">
    <source>
        <dbReference type="Proteomes" id="UP000554482"/>
    </source>
</evidence>
<name>A0A7J6X3D1_THATH</name>